<name>A0A559IEN1_9BACL</name>
<evidence type="ECO:0000313" key="2">
    <source>
        <dbReference type="Proteomes" id="UP000318102"/>
    </source>
</evidence>
<organism evidence="1 2">
    <name type="scientific">Paenibacillus agilis</name>
    <dbReference type="NCBI Taxonomy" id="3020863"/>
    <lineage>
        <taxon>Bacteria</taxon>
        <taxon>Bacillati</taxon>
        <taxon>Bacillota</taxon>
        <taxon>Bacilli</taxon>
        <taxon>Bacillales</taxon>
        <taxon>Paenibacillaceae</taxon>
        <taxon>Paenibacillus</taxon>
    </lineage>
</organism>
<proteinExistence type="predicted"/>
<comment type="caution">
    <text evidence="1">The sequence shown here is derived from an EMBL/GenBank/DDBJ whole genome shotgun (WGS) entry which is preliminary data.</text>
</comment>
<dbReference type="EMBL" id="VNJK01000006">
    <property type="protein sequence ID" value="TVX86109.1"/>
    <property type="molecule type" value="Genomic_DNA"/>
</dbReference>
<keyword evidence="2" id="KW-1185">Reference proteome</keyword>
<dbReference type="AlphaFoldDB" id="A0A559IEN1"/>
<evidence type="ECO:0000313" key="1">
    <source>
        <dbReference type="EMBL" id="TVX86109.1"/>
    </source>
</evidence>
<accession>A0A559IEN1</accession>
<reference evidence="1 2" key="1">
    <citation type="submission" date="2019-07" db="EMBL/GenBank/DDBJ databases">
        <authorList>
            <person name="Kim J."/>
        </authorList>
    </citation>
    <scope>NUCLEOTIDE SEQUENCE [LARGE SCALE GENOMIC DNA]</scope>
    <source>
        <strain evidence="1 2">N4</strain>
    </source>
</reference>
<dbReference type="Proteomes" id="UP000318102">
    <property type="component" value="Unassembled WGS sequence"/>
</dbReference>
<sequence length="63" mass="7615">MQNKPYLETLHSMKATYESQIQKLKEDKKVGLVCDKQYNAQLSIWKKRIKQYERTIIYESMLC</sequence>
<gene>
    <name evidence="1" type="ORF">FPZ44_23780</name>
</gene>
<dbReference type="OrthoDB" id="9949875at2"/>
<protein>
    <submittedName>
        <fullName evidence="1">Uncharacterized protein</fullName>
    </submittedName>
</protein>